<proteinExistence type="inferred from homology"/>
<feature type="domain" description="Dihydrodipicolinate reductase N-terminal" evidence="13">
    <location>
        <begin position="2"/>
        <end position="112"/>
    </location>
</feature>
<feature type="active site" description="Proton donor/acceptor" evidence="12">
    <location>
        <position position="141"/>
    </location>
</feature>
<comment type="pathway">
    <text evidence="8 12">Amino-acid biosynthesis; L-lysine biosynthesis via DAP pathway; (S)-tetrahydrodipicolinate from L-aspartate: step 4/4.</text>
</comment>
<dbReference type="GO" id="GO:0050661">
    <property type="term" value="F:NADP binding"/>
    <property type="evidence" value="ECO:0007669"/>
    <property type="project" value="UniProtKB-UniRule"/>
</dbReference>
<dbReference type="PIRSF" id="PIRSF000161">
    <property type="entry name" value="DHPR"/>
    <property type="match status" value="1"/>
</dbReference>
<feature type="binding site" evidence="12">
    <location>
        <position position="142"/>
    </location>
    <ligand>
        <name>(S)-2,3,4,5-tetrahydrodipicolinate</name>
        <dbReference type="ChEBI" id="CHEBI:16845"/>
    </ligand>
</feature>
<dbReference type="GO" id="GO:0019877">
    <property type="term" value="P:diaminopimelate biosynthetic process"/>
    <property type="evidence" value="ECO:0007669"/>
    <property type="project" value="UniProtKB-UniRule"/>
</dbReference>
<evidence type="ECO:0000259" key="13">
    <source>
        <dbReference type="Pfam" id="PF01113"/>
    </source>
</evidence>
<evidence type="ECO:0000256" key="9">
    <source>
        <dbReference type="ARBA" id="ARBA00038983"/>
    </source>
</evidence>
<dbReference type="GO" id="GO:0051287">
    <property type="term" value="F:NAD binding"/>
    <property type="evidence" value="ECO:0007669"/>
    <property type="project" value="UniProtKB-UniRule"/>
</dbReference>
<keyword evidence="5 12" id="KW-0560">Oxidoreductase</keyword>
<reference evidence="15" key="2">
    <citation type="journal article" date="2020" name="mSystems">
        <title>Genome- and Community-Level Interaction Insights into Carbon Utilization and Element Cycling Functions of Hydrothermarchaeota in Hydrothermal Sediment.</title>
        <authorList>
            <person name="Zhou Z."/>
            <person name="Liu Y."/>
            <person name="Xu W."/>
            <person name="Pan J."/>
            <person name="Luo Z.H."/>
            <person name="Li M."/>
        </authorList>
    </citation>
    <scope>NUCLEOTIDE SEQUENCE [LARGE SCALE GENOMIC DNA]</scope>
    <source>
        <strain evidence="15">HyVt-185</strain>
        <strain evidence="16">HyVt-386</strain>
    </source>
</reference>
<keyword evidence="12" id="KW-0963">Cytoplasm</keyword>
<evidence type="ECO:0000256" key="11">
    <source>
        <dbReference type="ARBA" id="ARBA00049396"/>
    </source>
</evidence>
<feature type="binding site" evidence="12">
    <location>
        <begin position="109"/>
        <end position="112"/>
    </location>
    <ligand>
        <name>NAD(+)</name>
        <dbReference type="ChEBI" id="CHEBI:57540"/>
    </ligand>
</feature>
<dbReference type="UniPathway" id="UPA00034">
    <property type="reaction ID" value="UER00018"/>
</dbReference>
<evidence type="ECO:0000256" key="7">
    <source>
        <dbReference type="ARBA" id="ARBA00023154"/>
    </source>
</evidence>
<dbReference type="Gene3D" id="3.30.360.10">
    <property type="entry name" value="Dihydrodipicolinate Reductase, domain 2"/>
    <property type="match status" value="1"/>
</dbReference>
<evidence type="ECO:0000256" key="8">
    <source>
        <dbReference type="ARBA" id="ARBA00037922"/>
    </source>
</evidence>
<organism evidence="17 18">
    <name type="scientific">Candidatus Syntropharchaeum butanivorans</name>
    <dbReference type="NCBI Taxonomy" id="1839936"/>
    <lineage>
        <taxon>Archaea</taxon>
        <taxon>Methanobacteriati</taxon>
        <taxon>Methanobacteriota</taxon>
        <taxon>Stenosarchaea group</taxon>
        <taxon>Methanomicrobia</taxon>
        <taxon>Methanosarcinales</taxon>
        <taxon>ANME-2 cluster</taxon>
        <taxon>Candidatus Syntropharchaeum</taxon>
    </lineage>
</organism>
<dbReference type="Gene3D" id="3.40.50.720">
    <property type="entry name" value="NAD(P)-binding Rossmann-like Domain"/>
    <property type="match status" value="1"/>
</dbReference>
<reference evidence="17 18" key="1">
    <citation type="submission" date="2016-05" db="EMBL/GenBank/DDBJ databases">
        <title>Microbial consortia oxidize butane by reversing methanogenesis.</title>
        <authorList>
            <person name="Laso-Perez R."/>
            <person name="Richter M."/>
            <person name="Wegener G."/>
            <person name="Musat F."/>
        </authorList>
    </citation>
    <scope>NUCLEOTIDE SEQUENCE [LARGE SCALE GENOMIC DNA]</scope>
    <source>
        <strain evidence="17">BOX1</strain>
    </source>
</reference>
<dbReference type="GO" id="GO:0009089">
    <property type="term" value="P:lysine biosynthetic process via diaminopimelate"/>
    <property type="evidence" value="ECO:0007669"/>
    <property type="project" value="UniProtKB-UniRule"/>
</dbReference>
<comment type="caution">
    <text evidence="17">The sequence shown here is derived from an EMBL/GenBank/DDBJ whole genome shotgun (WGS) entry which is preliminary data.</text>
</comment>
<feature type="binding site" evidence="12">
    <location>
        <position position="45"/>
    </location>
    <ligand>
        <name>NADP(+)</name>
        <dbReference type="ChEBI" id="CHEBI:58349"/>
    </ligand>
</feature>
<name>A0A1F2P457_9EURY</name>
<evidence type="ECO:0000256" key="1">
    <source>
        <dbReference type="ARBA" id="ARBA00006642"/>
    </source>
</evidence>
<dbReference type="InterPro" id="IPR023940">
    <property type="entry name" value="DHDPR_bac"/>
</dbReference>
<dbReference type="CDD" id="cd02274">
    <property type="entry name" value="DHDPR_N"/>
    <property type="match status" value="1"/>
</dbReference>
<dbReference type="Proteomes" id="UP000185779">
    <property type="component" value="Unassembled WGS sequence"/>
</dbReference>
<feature type="domain" description="Dihydrodipicolinate reductase C-terminal" evidence="14">
    <location>
        <begin position="115"/>
        <end position="230"/>
    </location>
</feature>
<dbReference type="GO" id="GO:0016726">
    <property type="term" value="F:oxidoreductase activity, acting on CH or CH2 groups, NAD or NADP as acceptor"/>
    <property type="evidence" value="ECO:0007669"/>
    <property type="project" value="UniProtKB-UniRule"/>
</dbReference>
<dbReference type="InterPro" id="IPR000846">
    <property type="entry name" value="DapB_N"/>
</dbReference>
<comment type="subunit">
    <text evidence="12">Homotetramer.</text>
</comment>
<dbReference type="Pfam" id="PF01113">
    <property type="entry name" value="DapB_N"/>
    <property type="match status" value="1"/>
</dbReference>
<feature type="binding site" evidence="12">
    <location>
        <begin position="151"/>
        <end position="152"/>
    </location>
    <ligand>
        <name>(S)-2,3,4,5-tetrahydrodipicolinate</name>
        <dbReference type="ChEBI" id="CHEBI:16845"/>
    </ligand>
</feature>
<dbReference type="EMBL" id="DRIE01000005">
    <property type="protein sequence ID" value="HEC56305.1"/>
    <property type="molecule type" value="Genomic_DNA"/>
</dbReference>
<sequence length="237" mass="25725">MIKVAVSGASGRMGRLILDRIAHEEGMEAVAGFDIVGDDVIPPERMAETLKERNVDVLIDFTVADAAVLNAITAARCGVNLVIGTTGFSEEDLSKMRSEIMGRVAAVISPNFSVGVNLLWRLIRDAAEVLEGYDIAIIEAHHRTKRDAPSGTALRAAKVLEQAGRRDVEIHAIRGGDIVGDHTVVFAGTGERLEITHRAQSRDAFVNGVIRAVRWIQGKPSGVYSMDDVMGWEIRRS</sequence>
<dbReference type="PATRIC" id="fig|1839936.3.peg.1373"/>
<dbReference type="EMBL" id="DQZR01000097">
    <property type="protein sequence ID" value="HDM36076.1"/>
    <property type="molecule type" value="Genomic_DNA"/>
</dbReference>
<evidence type="ECO:0000313" key="16">
    <source>
        <dbReference type="EMBL" id="HEC56305.1"/>
    </source>
</evidence>
<dbReference type="GO" id="GO:0005737">
    <property type="term" value="C:cytoplasm"/>
    <property type="evidence" value="ECO:0007669"/>
    <property type="project" value="UniProtKB-SubCell"/>
</dbReference>
<evidence type="ECO:0000313" key="17">
    <source>
        <dbReference type="EMBL" id="OFV65772.1"/>
    </source>
</evidence>
<gene>
    <name evidence="12" type="primary">dapB</name>
    <name evidence="15" type="ORF">ENG09_02305</name>
    <name evidence="16" type="ORF">ENI32_00210</name>
    <name evidence="17" type="ORF">SBU_001355</name>
</gene>
<dbReference type="Pfam" id="PF05173">
    <property type="entry name" value="DapB_C"/>
    <property type="match status" value="1"/>
</dbReference>
<dbReference type="EMBL" id="LYOR01000007">
    <property type="protein sequence ID" value="OFV65772.1"/>
    <property type="molecule type" value="Genomic_DNA"/>
</dbReference>
<dbReference type="EC" id="1.17.1.8" evidence="9 12"/>
<feature type="active site" description="Proton donor" evidence="12">
    <location>
        <position position="145"/>
    </location>
</feature>
<dbReference type="HAMAP" id="MF_00102">
    <property type="entry name" value="DapB"/>
    <property type="match status" value="1"/>
</dbReference>
<evidence type="ECO:0000256" key="2">
    <source>
        <dbReference type="ARBA" id="ARBA00022605"/>
    </source>
</evidence>
<dbReference type="NCBIfam" id="TIGR00036">
    <property type="entry name" value="dapB"/>
    <property type="match status" value="1"/>
</dbReference>
<dbReference type="InterPro" id="IPR036291">
    <property type="entry name" value="NAD(P)-bd_dom_sf"/>
</dbReference>
<keyword evidence="4 12" id="KW-0220">Diaminopimelate biosynthesis</keyword>
<evidence type="ECO:0000313" key="18">
    <source>
        <dbReference type="Proteomes" id="UP000185779"/>
    </source>
</evidence>
<evidence type="ECO:0000256" key="12">
    <source>
        <dbReference type="HAMAP-Rule" id="MF_00102"/>
    </source>
</evidence>
<evidence type="ECO:0000256" key="10">
    <source>
        <dbReference type="ARBA" id="ARBA00049080"/>
    </source>
</evidence>
<evidence type="ECO:0000256" key="6">
    <source>
        <dbReference type="ARBA" id="ARBA00023027"/>
    </source>
</evidence>
<dbReference type="PANTHER" id="PTHR20836">
    <property type="entry name" value="DIHYDRODIPICOLINATE REDUCTASE"/>
    <property type="match status" value="1"/>
</dbReference>
<dbReference type="AlphaFoldDB" id="A0A1F2P457"/>
<dbReference type="GO" id="GO:0008839">
    <property type="term" value="F:4-hydroxy-tetrahydrodipicolinate reductase"/>
    <property type="evidence" value="ECO:0007669"/>
    <property type="project" value="UniProtKB-UniRule"/>
</dbReference>
<accession>A0A1F2P457</accession>
<keyword evidence="3 12" id="KW-0521">NADP</keyword>
<comment type="caution">
    <text evidence="12">Was originally thought to be a dihydrodipicolinate reductase (DHDPR), catalyzing the conversion of dihydrodipicolinate to tetrahydrodipicolinate. However, it was shown in E.coli that the substrate of the enzymatic reaction is not dihydrodipicolinate (DHDP) but in fact (2S,4S)-4-hydroxy-2,3,4,5-tetrahydrodipicolinic acid (HTPA), the product released by the DapA-catalyzed reaction.</text>
</comment>
<feature type="binding site" evidence="12">
    <location>
        <position position="44"/>
    </location>
    <ligand>
        <name>NAD(+)</name>
        <dbReference type="ChEBI" id="CHEBI:57540"/>
    </ligand>
</feature>
<evidence type="ECO:0000256" key="5">
    <source>
        <dbReference type="ARBA" id="ARBA00023002"/>
    </source>
</evidence>
<dbReference type="Proteomes" id="UP000885936">
    <property type="component" value="Unassembled WGS sequence"/>
</dbReference>
<dbReference type="SUPFAM" id="SSF51735">
    <property type="entry name" value="NAD(P)-binding Rossmann-fold domains"/>
    <property type="match status" value="1"/>
</dbReference>
<dbReference type="Proteomes" id="UP000885863">
    <property type="component" value="Unassembled WGS sequence"/>
</dbReference>
<protein>
    <recommendedName>
        <fullName evidence="9 12">4-hydroxy-tetrahydrodipicolinate reductase</fullName>
        <shortName evidence="12">HTPA reductase</shortName>
        <ecNumber evidence="9 12">1.17.1.8</ecNumber>
    </recommendedName>
</protein>
<comment type="catalytic activity">
    <reaction evidence="11 12">
        <text>(S)-2,3,4,5-tetrahydrodipicolinate + NAD(+) + H2O = (2S,4S)-4-hydroxy-2,3,4,5-tetrahydrodipicolinate + NADH + H(+)</text>
        <dbReference type="Rhea" id="RHEA:35323"/>
        <dbReference type="ChEBI" id="CHEBI:15377"/>
        <dbReference type="ChEBI" id="CHEBI:15378"/>
        <dbReference type="ChEBI" id="CHEBI:16845"/>
        <dbReference type="ChEBI" id="CHEBI:57540"/>
        <dbReference type="ChEBI" id="CHEBI:57945"/>
        <dbReference type="ChEBI" id="CHEBI:67139"/>
        <dbReference type="EC" id="1.17.1.8"/>
    </reaction>
</comment>
<keyword evidence="2 12" id="KW-0028">Amino-acid biosynthesis</keyword>
<evidence type="ECO:0000313" key="15">
    <source>
        <dbReference type="EMBL" id="HDM36076.1"/>
    </source>
</evidence>
<dbReference type="STRING" id="1839936.SBU_001355"/>
<evidence type="ECO:0000259" key="14">
    <source>
        <dbReference type="Pfam" id="PF05173"/>
    </source>
</evidence>
<keyword evidence="18" id="KW-1185">Reference proteome</keyword>
<comment type="function">
    <text evidence="12">Catalyzes the conversion of 4-hydroxy-tetrahydrodipicolinate (HTPA) to tetrahydrodipicolinate.</text>
</comment>
<dbReference type="InterPro" id="IPR022663">
    <property type="entry name" value="DapB_C"/>
</dbReference>
<feature type="binding site" evidence="12">
    <location>
        <begin position="84"/>
        <end position="86"/>
    </location>
    <ligand>
        <name>NAD(+)</name>
        <dbReference type="ChEBI" id="CHEBI:57540"/>
    </ligand>
</feature>
<evidence type="ECO:0000256" key="3">
    <source>
        <dbReference type="ARBA" id="ARBA00022857"/>
    </source>
</evidence>
<comment type="subcellular location">
    <subcellularLocation>
        <location evidence="12">Cytoplasm</location>
    </subcellularLocation>
</comment>
<comment type="similarity">
    <text evidence="1 12">Belongs to the DapB family.</text>
</comment>
<feature type="binding site" evidence="12">
    <location>
        <begin position="8"/>
        <end position="13"/>
    </location>
    <ligand>
        <name>NAD(+)</name>
        <dbReference type="ChEBI" id="CHEBI:57540"/>
    </ligand>
</feature>
<evidence type="ECO:0000256" key="4">
    <source>
        <dbReference type="ARBA" id="ARBA00022915"/>
    </source>
</evidence>
<dbReference type="PANTHER" id="PTHR20836:SF0">
    <property type="entry name" value="4-HYDROXY-TETRAHYDRODIPICOLINATE REDUCTASE 1, CHLOROPLASTIC-RELATED"/>
    <property type="match status" value="1"/>
</dbReference>
<dbReference type="SUPFAM" id="SSF55347">
    <property type="entry name" value="Glyceraldehyde-3-phosphate dehydrogenase-like, C-terminal domain"/>
    <property type="match status" value="1"/>
</dbReference>
<comment type="catalytic activity">
    <reaction evidence="10 12">
        <text>(S)-2,3,4,5-tetrahydrodipicolinate + NADP(+) + H2O = (2S,4S)-4-hydroxy-2,3,4,5-tetrahydrodipicolinate + NADPH + H(+)</text>
        <dbReference type="Rhea" id="RHEA:35331"/>
        <dbReference type="ChEBI" id="CHEBI:15377"/>
        <dbReference type="ChEBI" id="CHEBI:15378"/>
        <dbReference type="ChEBI" id="CHEBI:16845"/>
        <dbReference type="ChEBI" id="CHEBI:57783"/>
        <dbReference type="ChEBI" id="CHEBI:58349"/>
        <dbReference type="ChEBI" id="CHEBI:67139"/>
        <dbReference type="EC" id="1.17.1.8"/>
    </reaction>
</comment>
<keyword evidence="6 12" id="KW-0520">NAD</keyword>
<keyword evidence="7 12" id="KW-0457">Lysine biosynthesis</keyword>